<dbReference type="eggNOG" id="COG0791">
    <property type="taxonomic scope" value="Bacteria"/>
</dbReference>
<comment type="similarity">
    <text evidence="1">Belongs to the peptidase C40 family.</text>
</comment>
<dbReference type="Pfam" id="PF24568">
    <property type="entry name" value="CC_PcsB"/>
    <property type="match status" value="1"/>
</dbReference>
<dbReference type="Gene3D" id="3.90.1720.10">
    <property type="entry name" value="endopeptidase domain like (from Nostoc punctiforme)"/>
    <property type="match status" value="1"/>
</dbReference>
<dbReference type="EMBL" id="CP003108">
    <property type="protein sequence ID" value="AET67238.1"/>
    <property type="molecule type" value="Genomic_DNA"/>
</dbReference>
<proteinExistence type="inferred from homology"/>
<accession>G7WD43</accession>
<evidence type="ECO:0000256" key="3">
    <source>
        <dbReference type="ARBA" id="ARBA00022729"/>
    </source>
</evidence>
<keyword evidence="5" id="KW-0788">Thiol protease</keyword>
<evidence type="ECO:0000259" key="7">
    <source>
        <dbReference type="PROSITE" id="PS51935"/>
    </source>
</evidence>
<evidence type="ECO:0000256" key="2">
    <source>
        <dbReference type="ARBA" id="ARBA00022670"/>
    </source>
</evidence>
<dbReference type="InterPro" id="IPR057309">
    <property type="entry name" value="PcsB_CC"/>
</dbReference>
<dbReference type="AlphaFoldDB" id="G7WD43"/>
<evidence type="ECO:0000256" key="6">
    <source>
        <dbReference type="SAM" id="Coils"/>
    </source>
</evidence>
<feature type="domain" description="NlpC/P60" evidence="7">
    <location>
        <begin position="271"/>
        <end position="392"/>
    </location>
</feature>
<evidence type="ECO:0000256" key="5">
    <source>
        <dbReference type="ARBA" id="ARBA00022807"/>
    </source>
</evidence>
<feature type="coiled-coil region" evidence="6">
    <location>
        <begin position="158"/>
        <end position="224"/>
    </location>
</feature>
<evidence type="ECO:0000313" key="9">
    <source>
        <dbReference type="Proteomes" id="UP000006346"/>
    </source>
</evidence>
<name>G7WD43_DESOD</name>
<dbReference type="InterPro" id="IPR038765">
    <property type="entry name" value="Papain-like_cys_pep_sf"/>
</dbReference>
<keyword evidence="2" id="KW-0645">Protease</keyword>
<keyword evidence="6" id="KW-0175">Coiled coil</keyword>
<dbReference type="Proteomes" id="UP000006346">
    <property type="component" value="Chromosome"/>
</dbReference>
<dbReference type="GO" id="GO:0006508">
    <property type="term" value="P:proteolysis"/>
    <property type="evidence" value="ECO:0007669"/>
    <property type="project" value="UniProtKB-KW"/>
</dbReference>
<organism evidence="8 9">
    <name type="scientific">Desulfosporosinus orientis (strain ATCC 19365 / DSM 765 / NCIMB 8382 / VKM B-1628 / Singapore I)</name>
    <name type="common">Desulfotomaculum orientis</name>
    <dbReference type="NCBI Taxonomy" id="768706"/>
    <lineage>
        <taxon>Bacteria</taxon>
        <taxon>Bacillati</taxon>
        <taxon>Bacillota</taxon>
        <taxon>Clostridia</taxon>
        <taxon>Eubacteriales</taxon>
        <taxon>Desulfitobacteriaceae</taxon>
        <taxon>Desulfosporosinus</taxon>
    </lineage>
</organism>
<dbReference type="PATRIC" id="fig|768706.3.peg.1578"/>
<protein>
    <submittedName>
        <fullName evidence="8">Cell wall-associated hydrolase, invasion-associated protein</fullName>
    </submittedName>
</protein>
<sequence>MLMRRRTSLYKITLVSLMGISILMASTLPVRADNLQEQLIQSQKQAKDLNGALSAQKEKVAGATKQLVAFKQSVEVLNASIAQEQAKLTEEENHLKELEAEQAKLEQQRQEHIEALGNVLRSNYEEGVTSYLEVLFQAKSLADFIDRADKIQMIINAHSKLQVDINDLKESMNQQMAQIDEKKKTIQATIQSKSETQKAAQQVLSKQQEVLNQLSKEEKAALNASLAAQAKVDRIQQLIEQEKLEAEYAAKQKQSSGSPDSGGVAGTVKVSGGAKQVLDYAAQFLGTKYVWGGTTPSPGFDCSGFVQYVFRHNGITLSRTSEMQYTNGVAVKRSDLKPGDLVFFATYSSGASHVGIYVGNNIMINSSSGGVSYDNITNSYWSKRYLGARRVIAE</sequence>
<dbReference type="GO" id="GO:0008234">
    <property type="term" value="F:cysteine-type peptidase activity"/>
    <property type="evidence" value="ECO:0007669"/>
    <property type="project" value="UniProtKB-KW"/>
</dbReference>
<dbReference type="KEGG" id="dor:Desor_1591"/>
<dbReference type="HOGENOM" id="CLU_034085_0_0_9"/>
<evidence type="ECO:0000256" key="1">
    <source>
        <dbReference type="ARBA" id="ARBA00007074"/>
    </source>
</evidence>
<dbReference type="eggNOG" id="COG3883">
    <property type="taxonomic scope" value="Bacteria"/>
</dbReference>
<keyword evidence="9" id="KW-1185">Reference proteome</keyword>
<dbReference type="STRING" id="768706.Desor_1591"/>
<dbReference type="SUPFAM" id="SSF54001">
    <property type="entry name" value="Cysteine proteinases"/>
    <property type="match status" value="1"/>
</dbReference>
<keyword evidence="4 8" id="KW-0378">Hydrolase</keyword>
<dbReference type="Pfam" id="PF00877">
    <property type="entry name" value="NLPC_P60"/>
    <property type="match status" value="1"/>
</dbReference>
<dbReference type="InterPro" id="IPR051202">
    <property type="entry name" value="Peptidase_C40"/>
</dbReference>
<feature type="coiled-coil region" evidence="6">
    <location>
        <begin position="32"/>
        <end position="118"/>
    </location>
</feature>
<evidence type="ECO:0000313" key="8">
    <source>
        <dbReference type="EMBL" id="AET67238.1"/>
    </source>
</evidence>
<reference evidence="9" key="1">
    <citation type="submission" date="2011-11" db="EMBL/GenBank/DDBJ databases">
        <title>Complete sequence of Desulfosporosinus orientis DSM 765.</title>
        <authorList>
            <person name="Lucas S."/>
            <person name="Han J."/>
            <person name="Lapidus A."/>
            <person name="Cheng J.-F."/>
            <person name="Goodwin L."/>
            <person name="Pitluck S."/>
            <person name="Peters L."/>
            <person name="Ovchinnikova G."/>
            <person name="Teshima H."/>
            <person name="Detter J.C."/>
            <person name="Han C."/>
            <person name="Tapia R."/>
            <person name="Land M."/>
            <person name="Hauser L."/>
            <person name="Kyrpides N."/>
            <person name="Ivanova N."/>
            <person name="Pagani I."/>
            <person name="Pester M."/>
            <person name="Spring S."/>
            <person name="Ollivier B."/>
            <person name="Rattei T."/>
            <person name="Klenk H.-P."/>
            <person name="Wagner M."/>
            <person name="Loy A."/>
            <person name="Woyke T."/>
        </authorList>
    </citation>
    <scope>NUCLEOTIDE SEQUENCE [LARGE SCALE GENOMIC DNA]</scope>
    <source>
        <strain evidence="9">ATCC 19365 / DSM 765 / NCIMB 8382 / VKM B-1628</strain>
    </source>
</reference>
<evidence type="ECO:0000256" key="4">
    <source>
        <dbReference type="ARBA" id="ARBA00022801"/>
    </source>
</evidence>
<dbReference type="PANTHER" id="PTHR47053">
    <property type="entry name" value="MUREIN DD-ENDOPEPTIDASE MEPH-RELATED"/>
    <property type="match status" value="1"/>
</dbReference>
<keyword evidence="3" id="KW-0732">Signal</keyword>
<reference evidence="8 9" key="2">
    <citation type="journal article" date="2012" name="J. Bacteriol.">
        <title>Complete genome sequences of Desulfosporosinus orientis DSM765T, Desulfosporosinus youngiae DSM17734T, Desulfosporosinus meridiei DSM13257T, and Desulfosporosinus acidiphilus DSM22704T.</title>
        <authorList>
            <person name="Pester M."/>
            <person name="Brambilla E."/>
            <person name="Alazard D."/>
            <person name="Rattei T."/>
            <person name="Weinmaier T."/>
            <person name="Han J."/>
            <person name="Lucas S."/>
            <person name="Lapidus A."/>
            <person name="Cheng J.F."/>
            <person name="Goodwin L."/>
            <person name="Pitluck S."/>
            <person name="Peters L."/>
            <person name="Ovchinnikova G."/>
            <person name="Teshima H."/>
            <person name="Detter J.C."/>
            <person name="Han C.S."/>
            <person name="Tapia R."/>
            <person name="Land M.L."/>
            <person name="Hauser L."/>
            <person name="Kyrpides N.C."/>
            <person name="Ivanova N.N."/>
            <person name="Pagani I."/>
            <person name="Huntmann M."/>
            <person name="Wei C.L."/>
            <person name="Davenport K.W."/>
            <person name="Daligault H."/>
            <person name="Chain P.S."/>
            <person name="Chen A."/>
            <person name="Mavromatis K."/>
            <person name="Markowitz V."/>
            <person name="Szeto E."/>
            <person name="Mikhailova N."/>
            <person name="Pati A."/>
            <person name="Wagner M."/>
            <person name="Woyke T."/>
            <person name="Ollivier B."/>
            <person name="Klenk H.P."/>
            <person name="Spring S."/>
            <person name="Loy A."/>
        </authorList>
    </citation>
    <scope>NUCLEOTIDE SEQUENCE [LARGE SCALE GENOMIC DNA]</scope>
    <source>
        <strain evidence="9">ATCC 19365 / DSM 765 / NCIMB 8382 / VKM B-1628</strain>
    </source>
</reference>
<dbReference type="InterPro" id="IPR000064">
    <property type="entry name" value="NLP_P60_dom"/>
</dbReference>
<gene>
    <name evidence="8" type="ordered locus">Desor_1591</name>
</gene>
<dbReference type="Gene3D" id="6.10.250.3150">
    <property type="match status" value="1"/>
</dbReference>
<dbReference type="PANTHER" id="PTHR47053:SF1">
    <property type="entry name" value="MUREIN DD-ENDOPEPTIDASE MEPH-RELATED"/>
    <property type="match status" value="1"/>
</dbReference>
<dbReference type="PROSITE" id="PS51935">
    <property type="entry name" value="NLPC_P60"/>
    <property type="match status" value="1"/>
</dbReference>